<feature type="domain" description="Integral membrane bound transporter" evidence="6">
    <location>
        <begin position="52"/>
        <end position="171"/>
    </location>
</feature>
<keyword evidence="3 5" id="KW-1133">Transmembrane helix</keyword>
<evidence type="ECO:0000259" key="6">
    <source>
        <dbReference type="Pfam" id="PF13515"/>
    </source>
</evidence>
<evidence type="ECO:0000256" key="2">
    <source>
        <dbReference type="ARBA" id="ARBA00022692"/>
    </source>
</evidence>
<keyword evidence="4 5" id="KW-0472">Membrane</keyword>
<protein>
    <submittedName>
        <fullName evidence="7">Uncharacterized membrane protein YgaE (UPF0421/DUF939 family)</fullName>
    </submittedName>
</protein>
<keyword evidence="2 5" id="KW-0812">Transmembrane</keyword>
<feature type="transmembrane region" description="Helical" evidence="5">
    <location>
        <begin position="36"/>
        <end position="56"/>
    </location>
</feature>
<comment type="subcellular location">
    <subcellularLocation>
        <location evidence="1">Membrane</location>
        <topology evidence="1">Multi-pass membrane protein</topology>
    </subcellularLocation>
</comment>
<dbReference type="InterPro" id="IPR049453">
    <property type="entry name" value="Memb_transporter_dom"/>
</dbReference>
<name>A0A2A9E7X3_9MICO</name>
<organism evidence="7 8">
    <name type="scientific">Sanguibacter antarcticus</name>
    <dbReference type="NCBI Taxonomy" id="372484"/>
    <lineage>
        <taxon>Bacteria</taxon>
        <taxon>Bacillati</taxon>
        <taxon>Actinomycetota</taxon>
        <taxon>Actinomycetes</taxon>
        <taxon>Micrococcales</taxon>
        <taxon>Sanguibacteraceae</taxon>
        <taxon>Sanguibacter</taxon>
    </lineage>
</organism>
<dbReference type="AlphaFoldDB" id="A0A2A9E7X3"/>
<dbReference type="Proteomes" id="UP000225548">
    <property type="component" value="Unassembled WGS sequence"/>
</dbReference>
<dbReference type="GO" id="GO:0016020">
    <property type="term" value="C:membrane"/>
    <property type="evidence" value="ECO:0007669"/>
    <property type="project" value="UniProtKB-SubCell"/>
</dbReference>
<comment type="caution">
    <text evidence="7">The sequence shown here is derived from an EMBL/GenBank/DDBJ whole genome shotgun (WGS) entry which is preliminary data.</text>
</comment>
<accession>A0A2A9E7X3</accession>
<evidence type="ECO:0000313" key="8">
    <source>
        <dbReference type="Proteomes" id="UP000225548"/>
    </source>
</evidence>
<evidence type="ECO:0000313" key="7">
    <source>
        <dbReference type="EMBL" id="PFG34329.1"/>
    </source>
</evidence>
<evidence type="ECO:0000256" key="1">
    <source>
        <dbReference type="ARBA" id="ARBA00004141"/>
    </source>
</evidence>
<evidence type="ECO:0000256" key="4">
    <source>
        <dbReference type="ARBA" id="ARBA00023136"/>
    </source>
</evidence>
<dbReference type="OrthoDB" id="5198202at2"/>
<sequence>MGTPDDDEVRVVSRRARASFLVRSRARQGRSRVRSAALPVVGASIAVTVSYALAYWMFGHQYPFFAPVCAWICLGFTADRDVRRVIELGIGVTLGVGLGEVLVGRIGTGAWQIGLVLGLSALIARFIDRGALMTTQAGVQAIVIIGLPLASTGGGLGRWTDALVGAAVAAVATALTPGDPRHVPRRIGGEGLVELASTFESIATGVRSGDRDDQERALIRGRASEPALDEWQAAARSALSTARVTANGRRYRKELTELLRTAVLVDRTMRTVRVIARRALSVPAGQEIEHLADVLDHLGAATRELAEDVAAGREPRRARELILEVAGQADPGLLGSGNWQVQSLILILRSAIVDLAEAAGVEPDEARDALAPM</sequence>
<evidence type="ECO:0000256" key="5">
    <source>
        <dbReference type="SAM" id="Phobius"/>
    </source>
</evidence>
<dbReference type="EMBL" id="PDJG01000001">
    <property type="protein sequence ID" value="PFG34329.1"/>
    <property type="molecule type" value="Genomic_DNA"/>
</dbReference>
<keyword evidence="8" id="KW-1185">Reference proteome</keyword>
<proteinExistence type="predicted"/>
<dbReference type="Pfam" id="PF13515">
    <property type="entry name" value="FUSC_2"/>
    <property type="match status" value="1"/>
</dbReference>
<gene>
    <name evidence="7" type="ORF">ATL42_2235</name>
</gene>
<dbReference type="RefSeq" id="WP_098455380.1">
    <property type="nucleotide sequence ID" value="NZ_PDJG01000001.1"/>
</dbReference>
<reference evidence="7 8" key="1">
    <citation type="submission" date="2017-10" db="EMBL/GenBank/DDBJ databases">
        <title>Sequencing the genomes of 1000 actinobacteria strains.</title>
        <authorList>
            <person name="Klenk H.-P."/>
        </authorList>
    </citation>
    <scope>NUCLEOTIDE SEQUENCE [LARGE SCALE GENOMIC DNA]</scope>
    <source>
        <strain evidence="7 8">DSM 18966</strain>
    </source>
</reference>
<evidence type="ECO:0000256" key="3">
    <source>
        <dbReference type="ARBA" id="ARBA00022989"/>
    </source>
</evidence>
<feature type="transmembrane region" description="Helical" evidence="5">
    <location>
        <begin position="109"/>
        <end position="127"/>
    </location>
</feature>